<evidence type="ECO:0000313" key="1">
    <source>
        <dbReference type="EMBL" id="SCG15723.1"/>
    </source>
</evidence>
<dbReference type="RefSeq" id="WP_269458869.1">
    <property type="nucleotide sequence ID" value="NZ_JBFAAC010000018.1"/>
</dbReference>
<reference evidence="1 2" key="1">
    <citation type="submission" date="2016-06" db="EMBL/GenBank/DDBJ databases">
        <authorList>
            <person name="Kjaerup R.B."/>
            <person name="Dalgaard T.S."/>
            <person name="Juul-Madsen H.R."/>
        </authorList>
    </citation>
    <scope>NUCLEOTIDE SEQUENCE [LARGE SCALE GENOMIC DNA]</scope>
    <source>
        <strain evidence="1 2">DSM 43913</strain>
    </source>
</reference>
<dbReference type="EMBL" id="LT607733">
    <property type="protein sequence ID" value="SCG15723.1"/>
    <property type="molecule type" value="Genomic_DNA"/>
</dbReference>
<dbReference type="AlphaFoldDB" id="A0A1C5G734"/>
<proteinExistence type="predicted"/>
<dbReference type="Proteomes" id="UP000198251">
    <property type="component" value="Chromosome I"/>
</dbReference>
<keyword evidence="2" id="KW-1185">Reference proteome</keyword>
<organism evidence="1 2">
    <name type="scientific">Micromonospora echinofusca</name>
    <dbReference type="NCBI Taxonomy" id="47858"/>
    <lineage>
        <taxon>Bacteria</taxon>
        <taxon>Bacillati</taxon>
        <taxon>Actinomycetota</taxon>
        <taxon>Actinomycetes</taxon>
        <taxon>Micromonosporales</taxon>
        <taxon>Micromonosporaceae</taxon>
        <taxon>Micromonospora</taxon>
    </lineage>
</organism>
<evidence type="ECO:0000313" key="2">
    <source>
        <dbReference type="Proteomes" id="UP000198251"/>
    </source>
</evidence>
<protein>
    <submittedName>
        <fullName evidence="1">Uncharacterized protein</fullName>
    </submittedName>
</protein>
<accession>A0A1C5G734</accession>
<gene>
    <name evidence="1" type="ORF">GA0070610_1966</name>
</gene>
<dbReference type="GeneID" id="95805991"/>
<name>A0A1C5G734_MICEH</name>
<sequence length="43" mass="4406">METKEDIVFEMEELSLSNVPDTDAPGCASCSSCGGCTGCGMEA</sequence>